<dbReference type="Proteomes" id="UP000618051">
    <property type="component" value="Unassembled WGS sequence"/>
</dbReference>
<dbReference type="PANTHER" id="PTHR35660">
    <property type="entry name" value="SERINE-RICH AND TRANSMEMBRANE DOMAIN-CONTAINING PROTEIN 1"/>
    <property type="match status" value="1"/>
</dbReference>
<name>A0A835TWX5_9PASS</name>
<feature type="non-terminal residue" evidence="3">
    <location>
        <position position="1"/>
    </location>
</feature>
<keyword evidence="2" id="KW-1133">Transmembrane helix</keyword>
<accession>A0A835TWX5</accession>
<dbReference type="OrthoDB" id="8445958at2759"/>
<sequence>RAGGGGRGAGRGAGRGRAGAQPGPGPGPEPRLEPRRAARSEERSCPSGAAAGRKVPRCRLRLSIPSRSIPYRSIPSRSIPAASAVCLWREVDAPGNMENGTFLELYPTSLSTSVDSSPGRLSNVYVYVSIFLSLLAFLLLLLIIALQRLKNIISSSSSYPEYNSDAGSSFTNLEITDQVF</sequence>
<dbReference type="EMBL" id="JADDUC020000002">
    <property type="protein sequence ID" value="KAI1241917.1"/>
    <property type="molecule type" value="Genomic_DNA"/>
</dbReference>
<feature type="compositionally biased region" description="Gly residues" evidence="1">
    <location>
        <begin position="1"/>
        <end position="17"/>
    </location>
</feature>
<organism evidence="3">
    <name type="scientific">Lamprotornis superbus</name>
    <dbReference type="NCBI Taxonomy" id="245042"/>
    <lineage>
        <taxon>Eukaryota</taxon>
        <taxon>Metazoa</taxon>
        <taxon>Chordata</taxon>
        <taxon>Craniata</taxon>
        <taxon>Vertebrata</taxon>
        <taxon>Euteleostomi</taxon>
        <taxon>Archelosauria</taxon>
        <taxon>Archosauria</taxon>
        <taxon>Dinosauria</taxon>
        <taxon>Saurischia</taxon>
        <taxon>Theropoda</taxon>
        <taxon>Coelurosauria</taxon>
        <taxon>Aves</taxon>
        <taxon>Neognathae</taxon>
        <taxon>Neoaves</taxon>
        <taxon>Telluraves</taxon>
        <taxon>Australaves</taxon>
        <taxon>Passeriformes</taxon>
        <taxon>Sturnidae</taxon>
        <taxon>Lamprotornis</taxon>
    </lineage>
</organism>
<keyword evidence="2" id="KW-0472">Membrane</keyword>
<evidence type="ECO:0000313" key="4">
    <source>
        <dbReference type="EMBL" id="KAI1241917.1"/>
    </source>
</evidence>
<dbReference type="PANTHER" id="PTHR35660:SF1">
    <property type="entry name" value="SERINE-RICH AND TRANSMEMBRANE DOMAIN-CONTAINING PROTEIN 1"/>
    <property type="match status" value="1"/>
</dbReference>
<reference evidence="3" key="1">
    <citation type="submission" date="2020-10" db="EMBL/GenBank/DDBJ databases">
        <title>Feather gene expression reveals the developmental basis of iridescence in African starlings.</title>
        <authorList>
            <person name="Rubenstein D.R."/>
        </authorList>
    </citation>
    <scope>NUCLEOTIDE SEQUENCE</scope>
    <source>
        <strain evidence="3">SS15</strain>
        <tissue evidence="3">Liver</tissue>
    </source>
</reference>
<evidence type="ECO:0000313" key="5">
    <source>
        <dbReference type="Proteomes" id="UP000618051"/>
    </source>
</evidence>
<dbReference type="EMBL" id="JADDUC010000040">
    <property type="protein sequence ID" value="KAG0121992.1"/>
    <property type="molecule type" value="Genomic_DNA"/>
</dbReference>
<keyword evidence="2 3" id="KW-0812">Transmembrane</keyword>
<reference evidence="4 5" key="2">
    <citation type="journal article" date="2021" name="J. Hered.">
        <title>Feather Gene Expression Elucidates the Developmental Basis of Plumage Iridescence in African Starlings.</title>
        <authorList>
            <person name="Rubenstein D.R."/>
            <person name="Corvelo A."/>
            <person name="MacManes M.D."/>
            <person name="Maia R."/>
            <person name="Narzisi G."/>
            <person name="Rousaki A."/>
            <person name="Vandenabeele P."/>
            <person name="Shawkey M.D."/>
            <person name="Solomon J."/>
        </authorList>
    </citation>
    <scope>NUCLEOTIDE SEQUENCE [LARGE SCALE GENOMIC DNA]</scope>
    <source>
        <strain evidence="4">SS15</strain>
    </source>
</reference>
<keyword evidence="5" id="KW-1185">Reference proteome</keyword>
<dbReference type="InterPro" id="IPR031741">
    <property type="entry name" value="SERTM"/>
</dbReference>
<dbReference type="Pfam" id="PF15872">
    <property type="entry name" value="SRTM1"/>
    <property type="match status" value="1"/>
</dbReference>
<dbReference type="AlphaFoldDB" id="A0A835TWX5"/>
<proteinExistence type="predicted"/>
<reference evidence="4" key="3">
    <citation type="submission" date="2022-01" db="EMBL/GenBank/DDBJ databases">
        <authorList>
            <person name="Rubenstein D.R."/>
        </authorList>
    </citation>
    <scope>NUCLEOTIDE SEQUENCE</scope>
    <source>
        <strain evidence="4">SS15</strain>
        <tissue evidence="4">Liver</tissue>
    </source>
</reference>
<feature type="compositionally biased region" description="Basic and acidic residues" evidence="1">
    <location>
        <begin position="30"/>
        <end position="44"/>
    </location>
</feature>
<feature type="non-terminal residue" evidence="3">
    <location>
        <position position="180"/>
    </location>
</feature>
<feature type="transmembrane region" description="Helical" evidence="2">
    <location>
        <begin position="124"/>
        <end position="146"/>
    </location>
</feature>
<comment type="caution">
    <text evidence="3">The sequence shown here is derived from an EMBL/GenBank/DDBJ whole genome shotgun (WGS) entry which is preliminary data.</text>
</comment>
<feature type="region of interest" description="Disordered" evidence="1">
    <location>
        <begin position="1"/>
        <end position="52"/>
    </location>
</feature>
<evidence type="ECO:0000313" key="3">
    <source>
        <dbReference type="EMBL" id="KAG0121992.1"/>
    </source>
</evidence>
<evidence type="ECO:0000256" key="2">
    <source>
        <dbReference type="SAM" id="Phobius"/>
    </source>
</evidence>
<gene>
    <name evidence="4" type="ORF">IHE44_0005425</name>
    <name evidence="3" type="ORF">IHE44_009680</name>
</gene>
<evidence type="ECO:0000256" key="1">
    <source>
        <dbReference type="SAM" id="MobiDB-lite"/>
    </source>
</evidence>
<protein>
    <submittedName>
        <fullName evidence="3">Serine-rich and transmembrane domain-containing protein 1</fullName>
    </submittedName>
</protein>